<sequence>MSVHFQLSAKQQQLTLLLIGFYSCTVHELEEADALLLNQRQMLMLQRNVVQGTCTKLLQGDRDSCILNPNEHNGAQIEKIDHYRWAQHLAIDLSSLCRYLLCSRGSQTGTSAEHPLYAQHFHDKVTTMSNQLPIVQKQITPDYEKYNLLQKQEISTSKNHEDITKSTIQPWILNKLQTL</sequence>
<protein>
    <submittedName>
        <fullName evidence="1">Uncharacterized protein</fullName>
    </submittedName>
</protein>
<accession>A0A811Q4A4</accession>
<evidence type="ECO:0000313" key="1">
    <source>
        <dbReference type="EMBL" id="CAD6250784.1"/>
    </source>
</evidence>
<proteinExistence type="predicted"/>
<dbReference type="AlphaFoldDB" id="A0A811Q4A4"/>
<evidence type="ECO:0000313" key="2">
    <source>
        <dbReference type="Proteomes" id="UP000604825"/>
    </source>
</evidence>
<reference evidence="1" key="1">
    <citation type="submission" date="2020-10" db="EMBL/GenBank/DDBJ databases">
        <authorList>
            <person name="Han B."/>
            <person name="Lu T."/>
            <person name="Zhao Q."/>
            <person name="Huang X."/>
            <person name="Zhao Y."/>
        </authorList>
    </citation>
    <scope>NUCLEOTIDE SEQUENCE</scope>
</reference>
<dbReference type="Proteomes" id="UP000604825">
    <property type="component" value="Unassembled WGS sequence"/>
</dbReference>
<name>A0A811Q4A4_9POAL</name>
<organism evidence="1 2">
    <name type="scientific">Miscanthus lutarioriparius</name>
    <dbReference type="NCBI Taxonomy" id="422564"/>
    <lineage>
        <taxon>Eukaryota</taxon>
        <taxon>Viridiplantae</taxon>
        <taxon>Streptophyta</taxon>
        <taxon>Embryophyta</taxon>
        <taxon>Tracheophyta</taxon>
        <taxon>Spermatophyta</taxon>
        <taxon>Magnoliopsida</taxon>
        <taxon>Liliopsida</taxon>
        <taxon>Poales</taxon>
        <taxon>Poaceae</taxon>
        <taxon>PACMAD clade</taxon>
        <taxon>Panicoideae</taxon>
        <taxon>Andropogonodae</taxon>
        <taxon>Andropogoneae</taxon>
        <taxon>Saccharinae</taxon>
        <taxon>Miscanthus</taxon>
    </lineage>
</organism>
<keyword evidence="2" id="KW-1185">Reference proteome</keyword>
<comment type="caution">
    <text evidence="1">The sequence shown here is derived from an EMBL/GenBank/DDBJ whole genome shotgun (WGS) entry which is preliminary data.</text>
</comment>
<gene>
    <name evidence="1" type="ORF">NCGR_LOCUS34555</name>
</gene>
<dbReference type="EMBL" id="CAJGYO010000008">
    <property type="protein sequence ID" value="CAD6250784.1"/>
    <property type="molecule type" value="Genomic_DNA"/>
</dbReference>